<dbReference type="EMBL" id="CAJVQB010018560">
    <property type="protein sequence ID" value="CAG8788082.1"/>
    <property type="molecule type" value="Genomic_DNA"/>
</dbReference>
<keyword evidence="2" id="KW-1185">Reference proteome</keyword>
<sequence length="98" mass="11629">MFGNNRDDDYSSQLYIHNKSNQLQYELRSCKQKLDEILDIYNTALEKLWKNVNLHSIYSNTDKIKQSIDRHRSKFQILVQLAMPISLNEAVQRAKEVE</sequence>
<proteinExistence type="predicted"/>
<accession>A0ABN7VPY0</accession>
<gene>
    <name evidence="1" type="ORF">GMARGA_LOCUS20779</name>
</gene>
<dbReference type="Proteomes" id="UP000789901">
    <property type="component" value="Unassembled WGS sequence"/>
</dbReference>
<evidence type="ECO:0000313" key="2">
    <source>
        <dbReference type="Proteomes" id="UP000789901"/>
    </source>
</evidence>
<evidence type="ECO:0000313" key="1">
    <source>
        <dbReference type="EMBL" id="CAG8788082.1"/>
    </source>
</evidence>
<comment type="caution">
    <text evidence="1">The sequence shown here is derived from an EMBL/GenBank/DDBJ whole genome shotgun (WGS) entry which is preliminary data.</text>
</comment>
<reference evidence="1 2" key="1">
    <citation type="submission" date="2021-06" db="EMBL/GenBank/DDBJ databases">
        <authorList>
            <person name="Kallberg Y."/>
            <person name="Tangrot J."/>
            <person name="Rosling A."/>
        </authorList>
    </citation>
    <scope>NUCLEOTIDE SEQUENCE [LARGE SCALE GENOMIC DNA]</scope>
    <source>
        <strain evidence="1 2">120-4 pot B 10/14</strain>
    </source>
</reference>
<name>A0ABN7VPY0_GIGMA</name>
<organism evidence="1 2">
    <name type="scientific">Gigaspora margarita</name>
    <dbReference type="NCBI Taxonomy" id="4874"/>
    <lineage>
        <taxon>Eukaryota</taxon>
        <taxon>Fungi</taxon>
        <taxon>Fungi incertae sedis</taxon>
        <taxon>Mucoromycota</taxon>
        <taxon>Glomeromycotina</taxon>
        <taxon>Glomeromycetes</taxon>
        <taxon>Diversisporales</taxon>
        <taxon>Gigasporaceae</taxon>
        <taxon>Gigaspora</taxon>
    </lineage>
</organism>
<protein>
    <submittedName>
        <fullName evidence="1">6826_t:CDS:1</fullName>
    </submittedName>
</protein>